<keyword evidence="3" id="KW-1185">Reference proteome</keyword>
<comment type="caution">
    <text evidence="2">The sequence shown here is derived from an EMBL/GenBank/DDBJ whole genome shotgun (WGS) entry which is preliminary data.</text>
</comment>
<dbReference type="InterPro" id="IPR036866">
    <property type="entry name" value="RibonucZ/Hydroxyglut_hydro"/>
</dbReference>
<dbReference type="AlphaFoldDB" id="A0A562R088"/>
<dbReference type="EMBL" id="VLLB01000009">
    <property type="protein sequence ID" value="TWI62243.1"/>
    <property type="molecule type" value="Genomic_DNA"/>
</dbReference>
<dbReference type="PANTHER" id="PTHR42663:SF4">
    <property type="entry name" value="SLL1036 PROTEIN"/>
    <property type="match status" value="1"/>
</dbReference>
<evidence type="ECO:0000313" key="2">
    <source>
        <dbReference type="EMBL" id="TWI62243.1"/>
    </source>
</evidence>
<gene>
    <name evidence="2" type="ORF">IP91_04352</name>
</gene>
<accession>A0A562R088</accession>
<organism evidence="2 3">
    <name type="scientific">Pseudoduganella lurida</name>
    <dbReference type="NCBI Taxonomy" id="1036180"/>
    <lineage>
        <taxon>Bacteria</taxon>
        <taxon>Pseudomonadati</taxon>
        <taxon>Pseudomonadota</taxon>
        <taxon>Betaproteobacteria</taxon>
        <taxon>Burkholderiales</taxon>
        <taxon>Oxalobacteraceae</taxon>
        <taxon>Telluria group</taxon>
        <taxon>Pseudoduganella</taxon>
    </lineage>
</organism>
<protein>
    <submittedName>
        <fullName evidence="2">Phosphoribosyl 1,2-cyclic phosphodiesterase</fullName>
    </submittedName>
</protein>
<reference evidence="2 3" key="1">
    <citation type="journal article" date="2015" name="Stand. Genomic Sci.">
        <title>Genomic Encyclopedia of Bacterial and Archaeal Type Strains, Phase III: the genomes of soil and plant-associated and newly described type strains.</title>
        <authorList>
            <person name="Whitman W.B."/>
            <person name="Woyke T."/>
            <person name="Klenk H.P."/>
            <person name="Zhou Y."/>
            <person name="Lilburn T.G."/>
            <person name="Beck B.J."/>
            <person name="De Vos P."/>
            <person name="Vandamme P."/>
            <person name="Eisen J.A."/>
            <person name="Garrity G."/>
            <person name="Hugenholtz P."/>
            <person name="Kyrpides N.C."/>
        </authorList>
    </citation>
    <scope>NUCLEOTIDE SEQUENCE [LARGE SCALE GENOMIC DNA]</scope>
    <source>
        <strain evidence="2 3">CGMCC 1.10822</strain>
    </source>
</reference>
<feature type="domain" description="Metallo-beta-lactamase" evidence="1">
    <location>
        <begin position="25"/>
        <end position="212"/>
    </location>
</feature>
<evidence type="ECO:0000313" key="3">
    <source>
        <dbReference type="Proteomes" id="UP000318431"/>
    </source>
</evidence>
<dbReference type="Pfam" id="PF12706">
    <property type="entry name" value="Lactamase_B_2"/>
    <property type="match status" value="1"/>
</dbReference>
<dbReference type="InterPro" id="IPR001279">
    <property type="entry name" value="Metallo-B-lactamas"/>
</dbReference>
<dbReference type="SUPFAM" id="SSF56281">
    <property type="entry name" value="Metallo-hydrolase/oxidoreductase"/>
    <property type="match status" value="1"/>
</dbReference>
<name>A0A562R088_9BURK</name>
<dbReference type="OrthoDB" id="9803916at2"/>
<dbReference type="Proteomes" id="UP000318431">
    <property type="component" value="Unassembled WGS sequence"/>
</dbReference>
<proteinExistence type="predicted"/>
<dbReference type="Gene3D" id="3.60.15.10">
    <property type="entry name" value="Ribonuclease Z/Hydroxyacylglutathione hydrolase-like"/>
    <property type="match status" value="1"/>
</dbReference>
<dbReference type="CDD" id="cd07715">
    <property type="entry name" value="TaR3-like_MBL-fold"/>
    <property type="match status" value="1"/>
</dbReference>
<evidence type="ECO:0000259" key="1">
    <source>
        <dbReference type="SMART" id="SM00849"/>
    </source>
</evidence>
<sequence length="305" mass="33709">MKFKFWGVRGSIPSPGPRTVRYGGNTTCIEVRSDDGTLIVLDGGTGVFCLAQALVASGVRPIVAHIFITHSHWDHIHGLPFFTPLFLKDSRVRLHGVTDPDTGNGIEHVMSVQLQNSYFPVSETQLGATVEYRTLQVGEAFPVGDAVVRNVVMGHPVTDLGYRIDCQGKSLFFTGDHEPLYNLYPAEHPEHAAFAAHVAQRTTAIDELARGVDALIVDCSYTRDEYPSKRGWGHGTFDSALAMAMRTGARQLYCTHHEPTRSDDELEAVFAEAMARHAGQLPEHLQVFLAYEGMEVELGEHPWKN</sequence>
<dbReference type="PANTHER" id="PTHR42663">
    <property type="entry name" value="HYDROLASE C777.06C-RELATED-RELATED"/>
    <property type="match status" value="1"/>
</dbReference>
<dbReference type="RefSeq" id="WP_145651902.1">
    <property type="nucleotide sequence ID" value="NZ_VLLB01000009.1"/>
</dbReference>
<dbReference type="SMART" id="SM00849">
    <property type="entry name" value="Lactamase_B"/>
    <property type="match status" value="1"/>
</dbReference>